<dbReference type="InterPro" id="IPR050248">
    <property type="entry name" value="Polysacc_deacetylase_ArnD"/>
</dbReference>
<gene>
    <name evidence="3" type="ORF">GCN75_04960</name>
</gene>
<dbReference type="EMBL" id="WFLI01000004">
    <property type="protein sequence ID" value="KAB8066166.1"/>
    <property type="molecule type" value="Genomic_DNA"/>
</dbReference>
<dbReference type="PANTHER" id="PTHR10587">
    <property type="entry name" value="GLYCOSYL TRANSFERASE-RELATED"/>
    <property type="match status" value="1"/>
</dbReference>
<dbReference type="GO" id="GO:0016810">
    <property type="term" value="F:hydrolase activity, acting on carbon-nitrogen (but not peptide) bonds"/>
    <property type="evidence" value="ECO:0007669"/>
    <property type="project" value="InterPro"/>
</dbReference>
<dbReference type="Gene3D" id="3.20.20.370">
    <property type="entry name" value="Glycoside hydrolase/deacetylase"/>
    <property type="match status" value="1"/>
</dbReference>
<evidence type="ECO:0000256" key="1">
    <source>
        <dbReference type="SAM" id="SignalP"/>
    </source>
</evidence>
<comment type="caution">
    <text evidence="3">The sequence shown here is derived from an EMBL/GenBank/DDBJ whole genome shotgun (WGS) entry which is preliminary data.</text>
</comment>
<keyword evidence="4" id="KW-1185">Reference proteome</keyword>
<keyword evidence="1" id="KW-0732">Signal</keyword>
<organism evidence="3 4">
    <name type="scientific">Janthinobacterium violaceinigrum</name>
    <dbReference type="NCBI Taxonomy" id="2654252"/>
    <lineage>
        <taxon>Bacteria</taxon>
        <taxon>Pseudomonadati</taxon>
        <taxon>Pseudomonadota</taxon>
        <taxon>Betaproteobacteria</taxon>
        <taxon>Burkholderiales</taxon>
        <taxon>Oxalobacteraceae</taxon>
        <taxon>Janthinobacterium</taxon>
    </lineage>
</organism>
<protein>
    <submittedName>
        <fullName evidence="3">Polysaccharide deacetylase family protein</fullName>
    </submittedName>
</protein>
<dbReference type="CDD" id="cd10917">
    <property type="entry name" value="CE4_NodB_like_6s_7s"/>
    <property type="match status" value="1"/>
</dbReference>
<name>A0A6I1ICU5_9BURK</name>
<sequence>MWSPAPAQATVAAAVSATAAVTAPVTAPVTAAAKASAATPAAAPVTPAASSAPAACKGTIYMTFDTGSQSQAQLIADVLNKRHVKATFFLANEKTTRGDYSLDPSWAPYWKARVAEGHAFGTHTFDHVYWKKDLANGLIQVKPQFGKDGGKLASFTDKQFCEELRRVDTRFQELTGRKLDPFWRAPGGYTSPRTLAAGSACGYQHAGWAPAGYSGDELPSDKYPNAMLLKKALANLRSGDIFISHMGIWSRKDAWAPANLDALIAGLQDKGFCFATLREHPAYAQKKGQP</sequence>
<feature type="domain" description="NodB homology" evidence="2">
    <location>
        <begin position="58"/>
        <end position="275"/>
    </location>
</feature>
<feature type="signal peptide" evidence="1">
    <location>
        <begin position="1"/>
        <end position="27"/>
    </location>
</feature>
<dbReference type="SUPFAM" id="SSF88713">
    <property type="entry name" value="Glycoside hydrolase/deacetylase"/>
    <property type="match status" value="1"/>
</dbReference>
<dbReference type="PANTHER" id="PTHR10587:SF137">
    <property type="entry name" value="4-DEOXY-4-FORMAMIDO-L-ARABINOSE-PHOSPHOUNDECAPRENOL DEFORMYLASE ARND-RELATED"/>
    <property type="match status" value="1"/>
</dbReference>
<evidence type="ECO:0000313" key="4">
    <source>
        <dbReference type="Proteomes" id="UP000468717"/>
    </source>
</evidence>
<reference evidence="3 4" key="1">
    <citation type="submission" date="2019-10" db="EMBL/GenBank/DDBJ databases">
        <title>Three novel species isolated from a subtropical stream in China.</title>
        <authorList>
            <person name="Lu H."/>
        </authorList>
    </citation>
    <scope>NUCLEOTIDE SEQUENCE [LARGE SCALE GENOMIC DNA]</scope>
    <source>
        <strain evidence="3 4">FT13W</strain>
    </source>
</reference>
<dbReference type="InterPro" id="IPR011330">
    <property type="entry name" value="Glyco_hydro/deAcase_b/a-brl"/>
</dbReference>
<dbReference type="Proteomes" id="UP000468717">
    <property type="component" value="Unassembled WGS sequence"/>
</dbReference>
<accession>A0A6I1ICU5</accession>
<dbReference type="InterPro" id="IPR002509">
    <property type="entry name" value="NODB_dom"/>
</dbReference>
<dbReference type="PROSITE" id="PS51677">
    <property type="entry name" value="NODB"/>
    <property type="match status" value="1"/>
</dbReference>
<proteinExistence type="predicted"/>
<evidence type="ECO:0000313" key="3">
    <source>
        <dbReference type="EMBL" id="KAB8066166.1"/>
    </source>
</evidence>
<dbReference type="AlphaFoldDB" id="A0A6I1ICU5"/>
<dbReference type="Pfam" id="PF01522">
    <property type="entry name" value="Polysacc_deac_1"/>
    <property type="match status" value="1"/>
</dbReference>
<dbReference type="GO" id="GO:0005975">
    <property type="term" value="P:carbohydrate metabolic process"/>
    <property type="evidence" value="ECO:0007669"/>
    <property type="project" value="InterPro"/>
</dbReference>
<evidence type="ECO:0000259" key="2">
    <source>
        <dbReference type="PROSITE" id="PS51677"/>
    </source>
</evidence>
<feature type="chain" id="PRO_5026140323" evidence="1">
    <location>
        <begin position="28"/>
        <end position="290"/>
    </location>
</feature>